<feature type="domain" description="Ig-like" evidence="11">
    <location>
        <begin position="440"/>
        <end position="532"/>
    </location>
</feature>
<evidence type="ECO:0008006" key="14">
    <source>
        <dbReference type="Google" id="ProtNLM"/>
    </source>
</evidence>
<evidence type="ECO:0000256" key="6">
    <source>
        <dbReference type="ARBA" id="ARBA00023180"/>
    </source>
</evidence>
<dbReference type="SMART" id="SM00408">
    <property type="entry name" value="IGc2"/>
    <property type="match status" value="5"/>
</dbReference>
<dbReference type="GO" id="GO:0005886">
    <property type="term" value="C:plasma membrane"/>
    <property type="evidence" value="ECO:0007669"/>
    <property type="project" value="UniProtKB-SubCell"/>
</dbReference>
<keyword evidence="13" id="KW-1185">Reference proteome</keyword>
<dbReference type="SMART" id="SM00137">
    <property type="entry name" value="MAM"/>
    <property type="match status" value="1"/>
</dbReference>
<dbReference type="InterPro" id="IPR003599">
    <property type="entry name" value="Ig_sub"/>
</dbReference>
<keyword evidence="8" id="KW-0393">Immunoglobulin domain</keyword>
<dbReference type="Pfam" id="PF00629">
    <property type="entry name" value="MAM"/>
    <property type="match status" value="1"/>
</dbReference>
<dbReference type="SUPFAM" id="SSF49265">
    <property type="entry name" value="Fibronectin type III"/>
    <property type="match status" value="1"/>
</dbReference>
<accession>A0AAZ3PSU3</accession>
<feature type="domain" description="MAM" evidence="10">
    <location>
        <begin position="700"/>
        <end position="876"/>
    </location>
</feature>
<dbReference type="SUPFAM" id="SSF48726">
    <property type="entry name" value="Immunoglobulin"/>
    <property type="match status" value="5"/>
</dbReference>
<organism evidence="12 13">
    <name type="scientific">Oncorhynchus tshawytscha</name>
    <name type="common">Chinook salmon</name>
    <name type="synonym">Salmo tshawytscha</name>
    <dbReference type="NCBI Taxonomy" id="74940"/>
    <lineage>
        <taxon>Eukaryota</taxon>
        <taxon>Metazoa</taxon>
        <taxon>Chordata</taxon>
        <taxon>Craniata</taxon>
        <taxon>Vertebrata</taxon>
        <taxon>Euteleostomi</taxon>
        <taxon>Actinopterygii</taxon>
        <taxon>Neopterygii</taxon>
        <taxon>Teleostei</taxon>
        <taxon>Protacanthopterygii</taxon>
        <taxon>Salmoniformes</taxon>
        <taxon>Salmonidae</taxon>
        <taxon>Salmoninae</taxon>
        <taxon>Oncorhynchus</taxon>
    </lineage>
</organism>
<gene>
    <name evidence="12" type="primary">MDGA1</name>
</gene>
<dbReference type="PANTHER" id="PTHR45080:SF35">
    <property type="entry name" value="MAM DOMAIN-CONTAINING GLYCOSYLPHOSPHATIDYLINOSITOL ANCHOR 2"/>
    <property type="match status" value="1"/>
</dbReference>
<feature type="domain" description="Ig-like" evidence="11">
    <location>
        <begin position="27"/>
        <end position="125"/>
    </location>
</feature>
<dbReference type="PROSITE" id="PS50835">
    <property type="entry name" value="IG_LIKE"/>
    <property type="match status" value="5"/>
</dbReference>
<reference evidence="13" key="1">
    <citation type="journal article" date="2018" name="PLoS ONE">
        <title>Chinook salmon (Oncorhynchus tshawytscha) genome and transcriptome.</title>
        <authorList>
            <person name="Christensen K.A."/>
            <person name="Leong J.S."/>
            <person name="Sakhrani D."/>
            <person name="Biagi C.A."/>
            <person name="Minkley D.R."/>
            <person name="Withler R.E."/>
            <person name="Rondeau E.B."/>
            <person name="Koop B.F."/>
            <person name="Devlin R.H."/>
        </authorList>
    </citation>
    <scope>NUCLEOTIDE SEQUENCE [LARGE SCALE GENOMIC DNA]</scope>
</reference>
<dbReference type="FunFam" id="2.60.40.10:FF:000262">
    <property type="entry name" value="MAM domain containing glycosylphosphatidylinositol anchor 1"/>
    <property type="match status" value="1"/>
</dbReference>
<evidence type="ECO:0000259" key="10">
    <source>
        <dbReference type="PROSITE" id="PS50060"/>
    </source>
</evidence>
<keyword evidence="7" id="KW-0449">Lipoprotein</keyword>
<dbReference type="GeneTree" id="ENSGT00940000159201"/>
<feature type="domain" description="Ig-like" evidence="11">
    <location>
        <begin position="132"/>
        <end position="230"/>
    </location>
</feature>
<evidence type="ECO:0000256" key="3">
    <source>
        <dbReference type="ARBA" id="ARBA00022622"/>
    </source>
</evidence>
<evidence type="ECO:0000256" key="9">
    <source>
        <dbReference type="SAM" id="MobiDB-lite"/>
    </source>
</evidence>
<dbReference type="InterPro" id="IPR000998">
    <property type="entry name" value="MAM_dom"/>
</dbReference>
<dbReference type="GO" id="GO:0030424">
    <property type="term" value="C:axon"/>
    <property type="evidence" value="ECO:0007669"/>
    <property type="project" value="TreeGrafter"/>
</dbReference>
<keyword evidence="3" id="KW-0336">GPI-anchor</keyword>
<dbReference type="GO" id="GO:0043025">
    <property type="term" value="C:neuronal cell body"/>
    <property type="evidence" value="ECO:0007669"/>
    <property type="project" value="TreeGrafter"/>
</dbReference>
<dbReference type="GO" id="GO:0008046">
    <property type="term" value="F:axon guidance receptor activity"/>
    <property type="evidence" value="ECO:0007669"/>
    <property type="project" value="TreeGrafter"/>
</dbReference>
<dbReference type="PROSITE" id="PS50060">
    <property type="entry name" value="MAM_2"/>
    <property type="match status" value="1"/>
</dbReference>
<dbReference type="InterPro" id="IPR036179">
    <property type="entry name" value="Ig-like_dom_sf"/>
</dbReference>
<dbReference type="GO" id="GO:0050808">
    <property type="term" value="P:synapse organization"/>
    <property type="evidence" value="ECO:0007669"/>
    <property type="project" value="TreeGrafter"/>
</dbReference>
<feature type="compositionally biased region" description="Polar residues" evidence="9">
    <location>
        <begin position="723"/>
        <end position="739"/>
    </location>
</feature>
<evidence type="ECO:0000256" key="1">
    <source>
        <dbReference type="ARBA" id="ARBA00004609"/>
    </source>
</evidence>
<dbReference type="Gene3D" id="2.60.40.10">
    <property type="entry name" value="Immunoglobulins"/>
    <property type="match status" value="5"/>
</dbReference>
<evidence type="ECO:0000256" key="7">
    <source>
        <dbReference type="ARBA" id="ARBA00023288"/>
    </source>
</evidence>
<dbReference type="AlphaFoldDB" id="A0AAZ3PSU3"/>
<keyword evidence="4" id="KW-0472">Membrane</keyword>
<dbReference type="Proteomes" id="UP000694402">
    <property type="component" value="Unassembled WGS sequence"/>
</dbReference>
<proteinExistence type="predicted"/>
<sequence length="891" mass="99677">MLTSSASLNVFYFFWVLASPTNTLVLPVIVHEGQACVVKDDNISERIYTIREGDHLVLKCLVKGHPRPQVRWTKTAGSASDKFQETSIYNETLRIEGIQRVQGGRYYCKADNGVGVAAIKSIRVDVQYLDKPVLTVHQTISDVRGRFYQEKTVFLRCTVNSNPPARFIWKRGTIPIEQSKDQGVDIYEPLYTQGETEVLKLKNLRLKDFANYTCQVSVRNVCEIPDSSVTFLLTIGTTPPALRLSVNESLVVDPGKDVTLSCEVTAGLPKPTVTWSRYLNPLPRNSLVRDGTLELRSVTPADSGFYNCTAVNNVGNPAKRNVNLLVRSMGNLTFQITPDSNKDSESIQMGRDLKLSCHVDAEPQDKVNYTWYQNAVLIYNSDSLIVLHSDPDMAPGTSSLEIVDMKFRDQATYSCVASFPGSTVPELRVDINITQNSVTPPILTVPEGGQEVSVREGGTTDLVCLVDGKPRPPVLWSRADKDLTMPTGEWAVETRDGRLRLTNVTRDLMGAYRCQTAPYNGLNVKPRQAQVQLNVQCESQSATFSMRCLFIELWMEIKSISKVFLLENPQLKFKLDPSNNGTYKCRVNNGVGSSTCTFNISSRPYNAEFYFDTPNPIRNLKGNNFSYNLQWTQREPVATDRIIGYWMNLFSKQIDKEPVKGGLMSYILTDLKIPLSYEIRLAPITTYSTGDYPKWTLFNHVCGFEDKHICGFSQDRGDNFDWTRQNHLTQNPKRSSNTGPEMDRSGTKEGCYMYIEASSPRVPGDTARLLSPLYNVNAARGPNGSGRLPYCISFFYHMKGKQTGTLDVWLRVKSIASVDTKVWSLIGNQGPDWNQAHIIVNPSGPFQVVFQAIRGSGYEGDIAIDDVSVTKGKCKQENSVSNTGMYVTILL</sequence>
<dbReference type="FunFam" id="2.60.120.200:FF:000019">
    <property type="entry name" value="MAM domain containing glycosylphosphatidylinositol anchor 2"/>
    <property type="match status" value="1"/>
</dbReference>
<evidence type="ECO:0000256" key="8">
    <source>
        <dbReference type="ARBA" id="ARBA00023319"/>
    </source>
</evidence>
<dbReference type="CDD" id="cd00096">
    <property type="entry name" value="Ig"/>
    <property type="match status" value="1"/>
</dbReference>
<keyword evidence="5" id="KW-1015">Disulfide bond</keyword>
<dbReference type="CDD" id="cd06263">
    <property type="entry name" value="MAM"/>
    <property type="match status" value="1"/>
</dbReference>
<keyword evidence="6" id="KW-0325">Glycoprotein</keyword>
<evidence type="ECO:0000313" key="12">
    <source>
        <dbReference type="Ensembl" id="ENSOTSP00005119375.1"/>
    </source>
</evidence>
<feature type="region of interest" description="Disordered" evidence="9">
    <location>
        <begin position="723"/>
        <end position="746"/>
    </location>
</feature>
<protein>
    <recommendedName>
        <fullName evidence="14">MAM domain containing glycosylphosphatidylinositol anchor 1</fullName>
    </recommendedName>
</protein>
<comment type="subcellular location">
    <subcellularLocation>
        <location evidence="1">Cell membrane</location>
        <topology evidence="1">Lipid-anchor</topology>
        <topology evidence="1">GPI-anchor</topology>
    </subcellularLocation>
</comment>
<dbReference type="SMART" id="SM00409">
    <property type="entry name" value="IG"/>
    <property type="match status" value="5"/>
</dbReference>
<evidence type="ECO:0000256" key="2">
    <source>
        <dbReference type="ARBA" id="ARBA00022475"/>
    </source>
</evidence>
<reference evidence="12" key="3">
    <citation type="submission" date="2025-09" db="UniProtKB">
        <authorList>
            <consortium name="Ensembl"/>
        </authorList>
    </citation>
    <scope>IDENTIFICATION</scope>
</reference>
<dbReference type="GO" id="GO:0007156">
    <property type="term" value="P:homophilic cell adhesion via plasma membrane adhesion molecules"/>
    <property type="evidence" value="ECO:0007669"/>
    <property type="project" value="TreeGrafter"/>
</dbReference>
<dbReference type="SUPFAM" id="SSF49899">
    <property type="entry name" value="Concanavalin A-like lectins/glucanases"/>
    <property type="match status" value="1"/>
</dbReference>
<dbReference type="FunFam" id="2.60.40.10:FF:000240">
    <property type="entry name" value="MAM domain containing glycosylphosphatidylinositol anchor 1"/>
    <property type="match status" value="1"/>
</dbReference>
<evidence type="ECO:0000259" key="11">
    <source>
        <dbReference type="PROSITE" id="PS50835"/>
    </source>
</evidence>
<evidence type="ECO:0000313" key="13">
    <source>
        <dbReference type="Proteomes" id="UP000694402"/>
    </source>
</evidence>
<name>A0AAZ3PSU3_ONCTS</name>
<dbReference type="Gene3D" id="2.60.120.200">
    <property type="match status" value="1"/>
</dbReference>
<evidence type="ECO:0000256" key="5">
    <source>
        <dbReference type="ARBA" id="ARBA00023157"/>
    </source>
</evidence>
<feature type="domain" description="Ig-like" evidence="11">
    <location>
        <begin position="338"/>
        <end position="432"/>
    </location>
</feature>
<dbReference type="InterPro" id="IPR013320">
    <property type="entry name" value="ConA-like_dom_sf"/>
</dbReference>
<keyword evidence="2" id="KW-1003">Cell membrane</keyword>
<reference evidence="12" key="2">
    <citation type="submission" date="2025-08" db="UniProtKB">
        <authorList>
            <consortium name="Ensembl"/>
        </authorList>
    </citation>
    <scope>IDENTIFICATION</scope>
</reference>
<evidence type="ECO:0000256" key="4">
    <source>
        <dbReference type="ARBA" id="ARBA00023136"/>
    </source>
</evidence>
<dbReference type="InterPro" id="IPR003598">
    <property type="entry name" value="Ig_sub2"/>
</dbReference>
<dbReference type="Pfam" id="PF13927">
    <property type="entry name" value="Ig_3"/>
    <property type="match status" value="5"/>
</dbReference>
<dbReference type="PANTHER" id="PTHR45080">
    <property type="entry name" value="CONTACTIN 5"/>
    <property type="match status" value="1"/>
</dbReference>
<dbReference type="GO" id="GO:0098552">
    <property type="term" value="C:side of membrane"/>
    <property type="evidence" value="ECO:0007669"/>
    <property type="project" value="UniProtKB-KW"/>
</dbReference>
<dbReference type="InterPro" id="IPR050958">
    <property type="entry name" value="Cell_Adh-Cytoskel_Orgn"/>
</dbReference>
<dbReference type="InterPro" id="IPR013783">
    <property type="entry name" value="Ig-like_fold"/>
</dbReference>
<dbReference type="InterPro" id="IPR007110">
    <property type="entry name" value="Ig-like_dom"/>
</dbReference>
<dbReference type="InterPro" id="IPR036116">
    <property type="entry name" value="FN3_sf"/>
</dbReference>
<feature type="domain" description="Ig-like" evidence="11">
    <location>
        <begin position="240"/>
        <end position="323"/>
    </location>
</feature>
<dbReference type="Ensembl" id="ENSOTST00005165243.1">
    <property type="protein sequence ID" value="ENSOTSP00005119375.1"/>
    <property type="gene ID" value="ENSOTSG00005032071.2"/>
</dbReference>